<dbReference type="InterPro" id="IPR037401">
    <property type="entry name" value="SnoaL-like"/>
</dbReference>
<evidence type="ECO:0000313" key="3">
    <source>
        <dbReference type="Proteomes" id="UP000181951"/>
    </source>
</evidence>
<dbReference type="RefSeq" id="WP_069466448.1">
    <property type="nucleotide sequence ID" value="NZ_FODD01000010.1"/>
</dbReference>
<gene>
    <name evidence="2" type="ORF">SAMN05216267_101033</name>
</gene>
<dbReference type="NCBIfam" id="TIGR02246">
    <property type="entry name" value="SgcJ/EcaC family oxidoreductase"/>
    <property type="match status" value="1"/>
</dbReference>
<dbReference type="SUPFAM" id="SSF54427">
    <property type="entry name" value="NTF2-like"/>
    <property type="match status" value="1"/>
</dbReference>
<feature type="domain" description="SnoaL-like" evidence="1">
    <location>
        <begin position="11"/>
        <end position="95"/>
    </location>
</feature>
<accession>A0A1H8JDP5</accession>
<protein>
    <recommendedName>
        <fullName evidence="1">SnoaL-like domain-containing protein</fullName>
    </recommendedName>
</protein>
<dbReference type="InterPro" id="IPR011944">
    <property type="entry name" value="Steroid_delta5-4_isomerase"/>
</dbReference>
<evidence type="ECO:0000259" key="1">
    <source>
        <dbReference type="Pfam" id="PF12680"/>
    </source>
</evidence>
<proteinExistence type="predicted"/>
<reference evidence="2 3" key="1">
    <citation type="submission" date="2016-10" db="EMBL/GenBank/DDBJ databases">
        <authorList>
            <person name="de Groot N.N."/>
        </authorList>
    </citation>
    <scope>NUCLEOTIDE SEQUENCE [LARGE SCALE GENOMIC DNA]</scope>
    <source>
        <strain evidence="2 3">CGMCC 4.2026</strain>
    </source>
</reference>
<name>A0A1H8JDP5_9ACTN</name>
<dbReference type="AlphaFoldDB" id="A0A1H8JDP5"/>
<organism evidence="2 3">
    <name type="scientific">Actinacidiphila rubida</name>
    <dbReference type="NCBI Taxonomy" id="310780"/>
    <lineage>
        <taxon>Bacteria</taxon>
        <taxon>Bacillati</taxon>
        <taxon>Actinomycetota</taxon>
        <taxon>Actinomycetes</taxon>
        <taxon>Kitasatosporales</taxon>
        <taxon>Streptomycetaceae</taxon>
        <taxon>Actinacidiphila</taxon>
    </lineage>
</organism>
<dbReference type="InterPro" id="IPR032710">
    <property type="entry name" value="NTF2-like_dom_sf"/>
</dbReference>
<evidence type="ECO:0000313" key="2">
    <source>
        <dbReference type="EMBL" id="SEN78288.1"/>
    </source>
</evidence>
<dbReference type="EMBL" id="FODD01000010">
    <property type="protein sequence ID" value="SEN78288.1"/>
    <property type="molecule type" value="Genomic_DNA"/>
</dbReference>
<dbReference type="Gene3D" id="3.10.450.50">
    <property type="match status" value="1"/>
</dbReference>
<sequence>MSHPLHAALSGWISAFNRHDPEAMAELFTSDALFQGYGPEPTRGRDAVRAYYAAVAADRSAEGKVLHTFALGEDVAGGFAEVTIRNPEGPQAHVHMSLVLVRQGPAWRIRQYHVSPVRSGA</sequence>
<keyword evidence="3" id="KW-1185">Reference proteome</keyword>
<dbReference type="OrthoDB" id="4475408at2"/>
<dbReference type="Proteomes" id="UP000181951">
    <property type="component" value="Unassembled WGS sequence"/>
</dbReference>
<dbReference type="Pfam" id="PF12680">
    <property type="entry name" value="SnoaL_2"/>
    <property type="match status" value="1"/>
</dbReference>